<evidence type="ECO:0000313" key="7">
    <source>
        <dbReference type="Proteomes" id="UP000677082"/>
    </source>
</evidence>
<reference evidence="6 7" key="1">
    <citation type="submission" date="2021-03" db="EMBL/GenBank/DDBJ databases">
        <title>Whole genome shotgun sequence of Actinoplanes toevensis NBRC 105298.</title>
        <authorList>
            <person name="Komaki H."/>
            <person name="Tamura T."/>
        </authorList>
    </citation>
    <scope>NUCLEOTIDE SEQUENCE [LARGE SCALE GENOMIC DNA]</scope>
    <source>
        <strain evidence="6 7">NBRC 105298</strain>
    </source>
</reference>
<keyword evidence="3" id="KW-0067">ATP-binding</keyword>
<proteinExistence type="predicted"/>
<accession>A0A920BPK5</accession>
<feature type="domain" description="Oligopeptide/dipeptide ABC transporter C-terminal" evidence="5">
    <location>
        <begin position="7"/>
        <end position="51"/>
    </location>
</feature>
<name>A0A920BPK5_9ACTN</name>
<dbReference type="EMBL" id="BOQN01000102">
    <property type="protein sequence ID" value="GIM95881.1"/>
    <property type="molecule type" value="Genomic_DNA"/>
</dbReference>
<sequence length="67" mass="7282">MYLGRVVETGPTAELWDTPAHPYSSALNGAVPRPDGLHRLPDELPGDVPTRPRCRPAAASTRAAHRR</sequence>
<protein>
    <recommendedName>
        <fullName evidence="5">Oligopeptide/dipeptide ABC transporter C-terminal domain-containing protein</fullName>
    </recommendedName>
</protein>
<organism evidence="6 7">
    <name type="scientific">Paractinoplanes toevensis</name>
    <dbReference type="NCBI Taxonomy" id="571911"/>
    <lineage>
        <taxon>Bacteria</taxon>
        <taxon>Bacillati</taxon>
        <taxon>Actinomycetota</taxon>
        <taxon>Actinomycetes</taxon>
        <taxon>Micromonosporales</taxon>
        <taxon>Micromonosporaceae</taxon>
        <taxon>Paractinoplanes</taxon>
    </lineage>
</organism>
<dbReference type="Gene3D" id="3.40.50.300">
    <property type="entry name" value="P-loop containing nucleotide triphosphate hydrolases"/>
    <property type="match status" value="1"/>
</dbReference>
<dbReference type="Proteomes" id="UP000677082">
    <property type="component" value="Unassembled WGS sequence"/>
</dbReference>
<evidence type="ECO:0000256" key="3">
    <source>
        <dbReference type="ARBA" id="ARBA00022840"/>
    </source>
</evidence>
<dbReference type="AlphaFoldDB" id="A0A920BPK5"/>
<dbReference type="GO" id="GO:0015833">
    <property type="term" value="P:peptide transport"/>
    <property type="evidence" value="ECO:0007669"/>
    <property type="project" value="InterPro"/>
</dbReference>
<evidence type="ECO:0000256" key="2">
    <source>
        <dbReference type="ARBA" id="ARBA00022741"/>
    </source>
</evidence>
<feature type="region of interest" description="Disordered" evidence="4">
    <location>
        <begin position="26"/>
        <end position="67"/>
    </location>
</feature>
<dbReference type="RefSeq" id="WP_246607935.1">
    <property type="nucleotide sequence ID" value="NZ_BOQN01000102.1"/>
</dbReference>
<dbReference type="InterPro" id="IPR027417">
    <property type="entry name" value="P-loop_NTPase"/>
</dbReference>
<keyword evidence="2" id="KW-0547">Nucleotide-binding</keyword>
<evidence type="ECO:0000259" key="5">
    <source>
        <dbReference type="Pfam" id="PF08352"/>
    </source>
</evidence>
<dbReference type="InterPro" id="IPR013563">
    <property type="entry name" value="Oligopep_ABC_C"/>
</dbReference>
<evidence type="ECO:0000256" key="4">
    <source>
        <dbReference type="SAM" id="MobiDB-lite"/>
    </source>
</evidence>
<evidence type="ECO:0000256" key="1">
    <source>
        <dbReference type="ARBA" id="ARBA00022448"/>
    </source>
</evidence>
<evidence type="ECO:0000313" key="6">
    <source>
        <dbReference type="EMBL" id="GIM95881.1"/>
    </source>
</evidence>
<keyword evidence="1" id="KW-0813">Transport</keyword>
<dbReference type="Pfam" id="PF08352">
    <property type="entry name" value="oligo_HPY"/>
    <property type="match status" value="1"/>
</dbReference>
<keyword evidence="7" id="KW-1185">Reference proteome</keyword>
<dbReference type="GO" id="GO:0005524">
    <property type="term" value="F:ATP binding"/>
    <property type="evidence" value="ECO:0007669"/>
    <property type="project" value="UniProtKB-KW"/>
</dbReference>
<gene>
    <name evidence="6" type="ORF">Ato02nite_076740</name>
</gene>
<comment type="caution">
    <text evidence="6">The sequence shown here is derived from an EMBL/GenBank/DDBJ whole genome shotgun (WGS) entry which is preliminary data.</text>
</comment>